<evidence type="ECO:0000256" key="1">
    <source>
        <dbReference type="ARBA" id="ARBA00004123"/>
    </source>
</evidence>
<dbReference type="OrthoDB" id="6159439at2759"/>
<dbReference type="SMART" id="SM00389">
    <property type="entry name" value="HOX"/>
    <property type="match status" value="1"/>
</dbReference>
<dbReference type="GO" id="GO:0005634">
    <property type="term" value="C:nucleus"/>
    <property type="evidence" value="ECO:0007669"/>
    <property type="project" value="UniProtKB-SubCell"/>
</dbReference>
<dbReference type="EnsemblMetazoa" id="CLYHEMT005680.1">
    <property type="protein sequence ID" value="CLYHEMP005680.1"/>
    <property type="gene ID" value="CLYHEMG005680"/>
</dbReference>
<feature type="region of interest" description="Disordered" evidence="8">
    <location>
        <begin position="214"/>
        <end position="242"/>
    </location>
</feature>
<evidence type="ECO:0000256" key="7">
    <source>
        <dbReference type="RuleBase" id="RU000682"/>
    </source>
</evidence>
<evidence type="ECO:0000313" key="10">
    <source>
        <dbReference type="EnsemblMetazoa" id="CLYHEMP005680.1"/>
    </source>
</evidence>
<dbReference type="Gene3D" id="1.10.10.60">
    <property type="entry name" value="Homeodomain-like"/>
    <property type="match status" value="1"/>
</dbReference>
<feature type="compositionally biased region" description="Low complexity" evidence="8">
    <location>
        <begin position="226"/>
        <end position="240"/>
    </location>
</feature>
<feature type="compositionally biased region" description="Polar residues" evidence="8">
    <location>
        <begin position="215"/>
        <end position="225"/>
    </location>
</feature>
<dbReference type="PROSITE" id="PS50071">
    <property type="entry name" value="HOMEOBOX_2"/>
    <property type="match status" value="1"/>
</dbReference>
<dbReference type="PANTHER" id="PTHR24329:SF543">
    <property type="entry name" value="FI01017P-RELATED"/>
    <property type="match status" value="1"/>
</dbReference>
<keyword evidence="5 6" id="KW-0539">Nucleus</keyword>
<evidence type="ECO:0000256" key="8">
    <source>
        <dbReference type="SAM" id="MobiDB-lite"/>
    </source>
</evidence>
<evidence type="ECO:0000313" key="11">
    <source>
        <dbReference type="Proteomes" id="UP000594262"/>
    </source>
</evidence>
<proteinExistence type="predicted"/>
<dbReference type="AlphaFoldDB" id="A0A7M5V966"/>
<feature type="DNA-binding region" description="Homeobox" evidence="6">
    <location>
        <begin position="126"/>
        <end position="185"/>
    </location>
</feature>
<dbReference type="FunFam" id="1.10.10.60:FF:000102">
    <property type="entry name" value="Aristaless related homeobox"/>
    <property type="match status" value="1"/>
</dbReference>
<sequence length="328" mass="37549">MQQQQASSTKTSHQQQQDIASSVTITLITDHATNTTLKPRPLDYFANRKELLKDMTNLSSTSPPQDSSCTPSPPMLDQHHTEFERTSCKIPHPDCYGTPMKSEIIQDTNSYLDSYKNRYPNGKRKQRRYRTTFSQIQLDELERAFEKTHYPDVFMREELAMRINLTEARVQVWFQNRRAKWRKREKLSFNMQPGQPGTGMPNCDVTNPYIPTSPKLGQQGQQQRGPFSSHLPTPLSHHSPYQSWGQSYYPQATSPYPQYPEYQQNTQMTTAGTFRQVAGYPYHNNNNGISRLNSSNEDMTQDPTASYGNQSSFANLKAPTGGSQLIYA</sequence>
<dbReference type="GO" id="GO:0000977">
    <property type="term" value="F:RNA polymerase II transcription regulatory region sequence-specific DNA binding"/>
    <property type="evidence" value="ECO:0007669"/>
    <property type="project" value="TreeGrafter"/>
</dbReference>
<keyword evidence="2" id="KW-0217">Developmental protein</keyword>
<keyword evidence="3 6" id="KW-0238">DNA-binding</keyword>
<evidence type="ECO:0000256" key="5">
    <source>
        <dbReference type="ARBA" id="ARBA00023242"/>
    </source>
</evidence>
<evidence type="ECO:0000259" key="9">
    <source>
        <dbReference type="PROSITE" id="PS50071"/>
    </source>
</evidence>
<comment type="subcellular location">
    <subcellularLocation>
        <location evidence="1 6 7">Nucleus</location>
    </subcellularLocation>
</comment>
<name>A0A7M5V966_9CNID</name>
<feature type="domain" description="Homeobox" evidence="9">
    <location>
        <begin position="124"/>
        <end position="184"/>
    </location>
</feature>
<keyword evidence="11" id="KW-1185">Reference proteome</keyword>
<keyword evidence="4 6" id="KW-0371">Homeobox</keyword>
<dbReference type="Pfam" id="PF00046">
    <property type="entry name" value="Homeodomain"/>
    <property type="match status" value="1"/>
</dbReference>
<dbReference type="RefSeq" id="XP_066920723.1">
    <property type="nucleotide sequence ID" value="XM_067064622.1"/>
</dbReference>
<dbReference type="GO" id="GO:0000981">
    <property type="term" value="F:DNA-binding transcription factor activity, RNA polymerase II-specific"/>
    <property type="evidence" value="ECO:0007669"/>
    <property type="project" value="InterPro"/>
</dbReference>
<feature type="region of interest" description="Disordered" evidence="8">
    <location>
        <begin position="56"/>
        <end position="78"/>
    </location>
</feature>
<feature type="compositionally biased region" description="Polar residues" evidence="8">
    <location>
        <begin position="285"/>
        <end position="314"/>
    </location>
</feature>
<evidence type="ECO:0000256" key="3">
    <source>
        <dbReference type="ARBA" id="ARBA00023125"/>
    </source>
</evidence>
<dbReference type="InterPro" id="IPR050649">
    <property type="entry name" value="Paired_Homeobox_TFs"/>
</dbReference>
<dbReference type="Proteomes" id="UP000594262">
    <property type="component" value="Unplaced"/>
</dbReference>
<feature type="region of interest" description="Disordered" evidence="8">
    <location>
        <begin position="285"/>
        <end position="328"/>
    </location>
</feature>
<dbReference type="PROSITE" id="PS00027">
    <property type="entry name" value="HOMEOBOX_1"/>
    <property type="match status" value="1"/>
</dbReference>
<dbReference type="CDD" id="cd00086">
    <property type="entry name" value="homeodomain"/>
    <property type="match status" value="1"/>
</dbReference>
<evidence type="ECO:0000256" key="4">
    <source>
        <dbReference type="ARBA" id="ARBA00023155"/>
    </source>
</evidence>
<accession>A0A7M5V966</accession>
<protein>
    <recommendedName>
        <fullName evidence="9">Homeobox domain-containing protein</fullName>
    </recommendedName>
</protein>
<evidence type="ECO:0000256" key="2">
    <source>
        <dbReference type="ARBA" id="ARBA00022473"/>
    </source>
</evidence>
<reference evidence="10" key="1">
    <citation type="submission" date="2021-01" db="UniProtKB">
        <authorList>
            <consortium name="EnsemblMetazoa"/>
        </authorList>
    </citation>
    <scope>IDENTIFICATION</scope>
</reference>
<evidence type="ECO:0000256" key="6">
    <source>
        <dbReference type="PROSITE-ProRule" id="PRU00108"/>
    </source>
</evidence>
<dbReference type="SUPFAM" id="SSF46689">
    <property type="entry name" value="Homeodomain-like"/>
    <property type="match status" value="1"/>
</dbReference>
<feature type="compositionally biased region" description="Polar residues" evidence="8">
    <location>
        <begin position="56"/>
        <end position="70"/>
    </location>
</feature>
<dbReference type="PANTHER" id="PTHR24329">
    <property type="entry name" value="HOMEOBOX PROTEIN ARISTALESS"/>
    <property type="match status" value="1"/>
</dbReference>
<dbReference type="InterPro" id="IPR009057">
    <property type="entry name" value="Homeodomain-like_sf"/>
</dbReference>
<organism evidence="10 11">
    <name type="scientific">Clytia hemisphaerica</name>
    <dbReference type="NCBI Taxonomy" id="252671"/>
    <lineage>
        <taxon>Eukaryota</taxon>
        <taxon>Metazoa</taxon>
        <taxon>Cnidaria</taxon>
        <taxon>Hydrozoa</taxon>
        <taxon>Hydroidolina</taxon>
        <taxon>Leptothecata</taxon>
        <taxon>Obeliida</taxon>
        <taxon>Clytiidae</taxon>
        <taxon>Clytia</taxon>
    </lineage>
</organism>
<dbReference type="InterPro" id="IPR001356">
    <property type="entry name" value="HD"/>
</dbReference>
<dbReference type="InterPro" id="IPR017970">
    <property type="entry name" value="Homeobox_CS"/>
</dbReference>
<dbReference type="GeneID" id="136807990"/>